<feature type="domain" description="Tyr recombinase" evidence="5">
    <location>
        <begin position="98"/>
        <end position="273"/>
    </location>
</feature>
<dbReference type="PROSITE" id="PS51898">
    <property type="entry name" value="TYR_RECOMBINASE"/>
    <property type="match status" value="1"/>
</dbReference>
<dbReference type="InterPro" id="IPR050090">
    <property type="entry name" value="Tyrosine_recombinase_XerCD"/>
</dbReference>
<organism evidence="7">
    <name type="scientific">mine drainage metagenome</name>
    <dbReference type="NCBI Taxonomy" id="410659"/>
    <lineage>
        <taxon>unclassified sequences</taxon>
        <taxon>metagenomes</taxon>
        <taxon>ecological metagenomes</taxon>
    </lineage>
</organism>
<evidence type="ECO:0000259" key="5">
    <source>
        <dbReference type="PROSITE" id="PS51898"/>
    </source>
</evidence>
<comment type="caution">
    <text evidence="7">The sequence shown here is derived from an EMBL/GenBank/DDBJ whole genome shotgun (WGS) entry which is preliminary data.</text>
</comment>
<evidence type="ECO:0000256" key="2">
    <source>
        <dbReference type="ARBA" id="ARBA00022908"/>
    </source>
</evidence>
<dbReference type="EMBL" id="MLJW01000149">
    <property type="protein sequence ID" value="OIQ96401.1"/>
    <property type="molecule type" value="Genomic_DNA"/>
</dbReference>
<keyword evidence="2" id="KW-0229">DNA integration</keyword>
<dbReference type="GO" id="GO:0015074">
    <property type="term" value="P:DNA integration"/>
    <property type="evidence" value="ECO:0007669"/>
    <property type="project" value="UniProtKB-KW"/>
</dbReference>
<dbReference type="InterPro" id="IPR002104">
    <property type="entry name" value="Integrase_catalytic"/>
</dbReference>
<dbReference type="Gene3D" id="1.10.443.10">
    <property type="entry name" value="Intergrase catalytic core"/>
    <property type="match status" value="1"/>
</dbReference>
<dbReference type="Pfam" id="PF00589">
    <property type="entry name" value="Phage_integrase"/>
    <property type="match status" value="1"/>
</dbReference>
<reference evidence="7" key="1">
    <citation type="submission" date="2016-10" db="EMBL/GenBank/DDBJ databases">
        <title>Sequence of Gallionella enrichment culture.</title>
        <authorList>
            <person name="Poehlein A."/>
            <person name="Muehling M."/>
            <person name="Daniel R."/>
        </authorList>
    </citation>
    <scope>NUCLEOTIDE SEQUENCE</scope>
</reference>
<dbReference type="Gene3D" id="1.10.150.130">
    <property type="match status" value="1"/>
</dbReference>
<dbReference type="Pfam" id="PF13495">
    <property type="entry name" value="Phage_int_SAM_4"/>
    <property type="match status" value="1"/>
</dbReference>
<evidence type="ECO:0000256" key="1">
    <source>
        <dbReference type="ARBA" id="ARBA00008857"/>
    </source>
</evidence>
<name>A0A1J5RKY4_9ZZZZ</name>
<dbReference type="InterPro" id="IPR004107">
    <property type="entry name" value="Integrase_SAM-like_N"/>
</dbReference>
<feature type="domain" description="Core-binding (CB)" evidence="6">
    <location>
        <begin position="1"/>
        <end position="81"/>
    </location>
</feature>
<dbReference type="GO" id="GO:0003677">
    <property type="term" value="F:DNA binding"/>
    <property type="evidence" value="ECO:0007669"/>
    <property type="project" value="UniProtKB-KW"/>
</dbReference>
<dbReference type="InterPro" id="IPR013762">
    <property type="entry name" value="Integrase-like_cat_sf"/>
</dbReference>
<dbReference type="PROSITE" id="PS51900">
    <property type="entry name" value="CB"/>
    <property type="match status" value="1"/>
</dbReference>
<dbReference type="AlphaFoldDB" id="A0A1J5RKY4"/>
<dbReference type="PANTHER" id="PTHR30349:SF64">
    <property type="entry name" value="PROPHAGE INTEGRASE INTD-RELATED"/>
    <property type="match status" value="1"/>
</dbReference>
<comment type="similarity">
    <text evidence="1">Belongs to the 'phage' integrase family.</text>
</comment>
<evidence type="ECO:0000256" key="3">
    <source>
        <dbReference type="ARBA" id="ARBA00023125"/>
    </source>
</evidence>
<evidence type="ECO:0000256" key="4">
    <source>
        <dbReference type="ARBA" id="ARBA00023172"/>
    </source>
</evidence>
<dbReference type="SUPFAM" id="SSF56349">
    <property type="entry name" value="DNA breaking-rejoining enzymes"/>
    <property type="match status" value="1"/>
</dbReference>
<gene>
    <name evidence="7" type="primary">xerD_14</name>
    <name evidence="7" type="ORF">GALL_215590</name>
</gene>
<dbReference type="GO" id="GO:0006310">
    <property type="term" value="P:DNA recombination"/>
    <property type="evidence" value="ECO:0007669"/>
    <property type="project" value="UniProtKB-KW"/>
</dbReference>
<keyword evidence="3" id="KW-0238">DNA-binding</keyword>
<accession>A0A1J5RKY4</accession>
<evidence type="ECO:0000313" key="7">
    <source>
        <dbReference type="EMBL" id="OIQ96401.1"/>
    </source>
</evidence>
<evidence type="ECO:0000259" key="6">
    <source>
        <dbReference type="PROSITE" id="PS51900"/>
    </source>
</evidence>
<dbReference type="InterPro" id="IPR010998">
    <property type="entry name" value="Integrase_recombinase_N"/>
</dbReference>
<dbReference type="InterPro" id="IPR044068">
    <property type="entry name" value="CB"/>
</dbReference>
<protein>
    <submittedName>
        <fullName evidence="7">Tyrosine recombinase XerD</fullName>
    </submittedName>
</protein>
<keyword evidence="4" id="KW-0233">DNA recombination</keyword>
<dbReference type="PANTHER" id="PTHR30349">
    <property type="entry name" value="PHAGE INTEGRASE-RELATED"/>
    <property type="match status" value="1"/>
</dbReference>
<sequence length="283" mass="31483">MKSLRQQMTDAMVLRGLAARTQGSYLAAVAALAKHTRRPPDTLTTDELQAYLLHLITDKKLAYASVNQAACAFRFLFERVLNQPNARFDIPMAKVPKRLPQILSRNEVSRLIGATRTLRGRTLLTVTYAAGLRVSEVCALQVTDIESAPDRMCLKVRQGKGNQDRYTLLSPRLLDTLRAYWRIVRPDRWLFPNPAGTAPIDPKTVQRIYCAARDAVGIPPEGGIHTLRHCFATHLLEAGVDLPTLQRLLGHGHVSTTMRYLHLAHSHVTGTTSPLELLDLPTG</sequence>
<proteinExistence type="inferred from homology"/>
<dbReference type="InterPro" id="IPR011010">
    <property type="entry name" value="DNA_brk_join_enz"/>
</dbReference>